<evidence type="ECO:0000313" key="4">
    <source>
        <dbReference type="Proteomes" id="UP000238949"/>
    </source>
</evidence>
<evidence type="ECO:0000259" key="2">
    <source>
        <dbReference type="Pfam" id="PF02371"/>
    </source>
</evidence>
<protein>
    <submittedName>
        <fullName evidence="3">IS110 family transposase</fullName>
    </submittedName>
</protein>
<dbReference type="InterPro" id="IPR047650">
    <property type="entry name" value="Transpos_IS110"/>
</dbReference>
<comment type="caution">
    <text evidence="3">The sequence shown here is derived from an EMBL/GenBank/DDBJ whole genome shotgun (WGS) entry which is preliminary data.</text>
</comment>
<dbReference type="AlphaFoldDB" id="A0A2S9V4S9"/>
<dbReference type="OrthoDB" id="9815354at2"/>
<evidence type="ECO:0000259" key="1">
    <source>
        <dbReference type="Pfam" id="PF01548"/>
    </source>
</evidence>
<keyword evidence="4" id="KW-1185">Reference proteome</keyword>
<proteinExistence type="predicted"/>
<reference evidence="4" key="1">
    <citation type="journal article" date="2020" name="Int. J. Syst. Evol. Microbiol.">
        <title>Alteromonas alba sp. nov., a marine bacterium isolated from the seawater of the West Pacific Ocean.</title>
        <authorList>
            <person name="Sun C."/>
            <person name="Wu Y.-H."/>
            <person name="Xamxidin M."/>
            <person name="Cheng H."/>
            <person name="Xu X.-W."/>
        </authorList>
    </citation>
    <scope>NUCLEOTIDE SEQUENCE [LARGE SCALE GENOMIC DNA]</scope>
    <source>
        <strain evidence="4">190</strain>
    </source>
</reference>
<dbReference type="EMBL" id="PVNP01000205">
    <property type="protein sequence ID" value="PRO71462.1"/>
    <property type="molecule type" value="Genomic_DNA"/>
</dbReference>
<dbReference type="GO" id="GO:0004803">
    <property type="term" value="F:transposase activity"/>
    <property type="evidence" value="ECO:0007669"/>
    <property type="project" value="InterPro"/>
</dbReference>
<dbReference type="GO" id="GO:0006313">
    <property type="term" value="P:DNA transposition"/>
    <property type="evidence" value="ECO:0007669"/>
    <property type="project" value="InterPro"/>
</dbReference>
<accession>A0A2S9V4S9</accession>
<evidence type="ECO:0000313" key="3">
    <source>
        <dbReference type="EMBL" id="PRO71462.1"/>
    </source>
</evidence>
<dbReference type="InterPro" id="IPR002525">
    <property type="entry name" value="Transp_IS110-like_N"/>
</dbReference>
<dbReference type="Pfam" id="PF01548">
    <property type="entry name" value="DEDD_Tnp_IS110"/>
    <property type="match status" value="1"/>
</dbReference>
<organism evidence="3 4">
    <name type="scientific">Alteromonas alba</name>
    <dbReference type="NCBI Taxonomy" id="2079529"/>
    <lineage>
        <taxon>Bacteria</taxon>
        <taxon>Pseudomonadati</taxon>
        <taxon>Pseudomonadota</taxon>
        <taxon>Gammaproteobacteria</taxon>
        <taxon>Alteromonadales</taxon>
        <taxon>Alteromonadaceae</taxon>
        <taxon>Alteromonas/Salinimonas group</taxon>
        <taxon>Alteromonas</taxon>
    </lineage>
</organism>
<name>A0A2S9V4S9_9ALTE</name>
<dbReference type="InterPro" id="IPR003346">
    <property type="entry name" value="Transposase_20"/>
</dbReference>
<dbReference type="NCBIfam" id="NF033542">
    <property type="entry name" value="transpos_IS110"/>
    <property type="match status" value="1"/>
</dbReference>
<dbReference type="RefSeq" id="WP_105936515.1">
    <property type="nucleotide sequence ID" value="NZ_PVNP01000205.1"/>
</dbReference>
<dbReference type="Pfam" id="PF02371">
    <property type="entry name" value="Transposase_20"/>
    <property type="match status" value="1"/>
</dbReference>
<feature type="domain" description="Transposase IS110-like N-terminal" evidence="1">
    <location>
        <begin position="19"/>
        <end position="163"/>
    </location>
</feature>
<dbReference type="GO" id="GO:0003677">
    <property type="term" value="F:DNA binding"/>
    <property type="evidence" value="ECO:0007669"/>
    <property type="project" value="InterPro"/>
</dbReference>
<gene>
    <name evidence="3" type="ORF">C6Y40_21855</name>
</gene>
<dbReference type="PANTHER" id="PTHR33055:SF13">
    <property type="entry name" value="TRANSPOSASE"/>
    <property type="match status" value="1"/>
</dbReference>
<dbReference type="PANTHER" id="PTHR33055">
    <property type="entry name" value="TRANSPOSASE FOR INSERTION SEQUENCE ELEMENT IS1111A"/>
    <property type="match status" value="1"/>
</dbReference>
<dbReference type="Proteomes" id="UP000238949">
    <property type="component" value="Unassembled WGS sequence"/>
</dbReference>
<sequence>MSKSKAKSQSLPVINPDAAGIDIGGSFHVVAVPPERCDESVQTFKAFTGDIHNMARWLAECGIKTVAMESTGVYWVPVYQILEEHGFNVVLSNARDTRAVPGRKTDVGDAQWIQRLHACGLLKASFRPESTIAELRTYMRVRERLLDYAAAHIQHIQKALTFMNIQLNIVVSDITGVTGMKIVRAIVGGEYNPGVLAKFRDPRCKADESTICAALNGNYQPEHLFALRQAVVMYDAYQVQIDECDIQIESVLDKLCLDSKEPEVPIPKAKHRTKQPNALNFNVREKLYRLIGTDITQIHGLGPFLALRLISECGTDMNKWATEKHFTSWLTLCPGSKISGGKVMSSHSRKSNNRVVAHLRLAATTVGRSDTALGAFYRRLSSRIGKAKAVTATARKIAILFYNAMKYGTKYVDPGAAYYEERYKERVLKNLKRQADKMGMCLQVKEECVS</sequence>
<feature type="domain" description="Transposase IS116/IS110/IS902 C-terminal" evidence="2">
    <location>
        <begin position="295"/>
        <end position="377"/>
    </location>
</feature>